<gene>
    <name evidence="3" type="ORF">PPTG_10857</name>
</gene>
<feature type="domain" description="PiggyBac transposable element-derived protein" evidence="2">
    <location>
        <begin position="104"/>
        <end position="167"/>
    </location>
</feature>
<protein>
    <recommendedName>
        <fullName evidence="2">PiggyBac transposable element-derived protein domain-containing protein</fullName>
    </recommendedName>
</protein>
<dbReference type="InterPro" id="IPR029526">
    <property type="entry name" value="PGBD"/>
</dbReference>
<sequence length="173" mass="18906">MDAVINLYKTEELTGDWEVEDSDEGATTNGDLAEPCDTTTSADSEMLLPEEIVAAAVTAGGMTTTAAASDIAERYMSSLRAQSSLHGTIGDQVTNAYDAKAKYGVFSLFFTAAFKDRLQKWTSGVLLAGGHSKVSESEFNAYLGLEIGMSICPMNEIAEFWSDRRFYWTARFY</sequence>
<accession>W2QCZ1</accession>
<reference evidence="3 4" key="2">
    <citation type="submission" date="2013-11" db="EMBL/GenBank/DDBJ databases">
        <title>The Genome Sequence of Phytophthora parasitica INRA-310.</title>
        <authorList>
            <consortium name="The Broad Institute Genomics Platform"/>
            <person name="Russ C."/>
            <person name="Tyler B."/>
            <person name="Panabieres F."/>
            <person name="Shan W."/>
            <person name="Tripathy S."/>
            <person name="Grunwald N."/>
            <person name="Machado M."/>
            <person name="Johnson C.S."/>
            <person name="Arredondo F."/>
            <person name="Hong C."/>
            <person name="Coffey M."/>
            <person name="Young S.K."/>
            <person name="Zeng Q."/>
            <person name="Gargeya S."/>
            <person name="Fitzgerald M."/>
            <person name="Abouelleil A."/>
            <person name="Alvarado L."/>
            <person name="Chapman S.B."/>
            <person name="Gainer-Dewar J."/>
            <person name="Goldberg J."/>
            <person name="Griggs A."/>
            <person name="Gujja S."/>
            <person name="Hansen M."/>
            <person name="Howarth C."/>
            <person name="Imamovic A."/>
            <person name="Ireland A."/>
            <person name="Larimer J."/>
            <person name="McCowan C."/>
            <person name="Murphy C."/>
            <person name="Pearson M."/>
            <person name="Poon T.W."/>
            <person name="Priest M."/>
            <person name="Roberts A."/>
            <person name="Saif S."/>
            <person name="Shea T."/>
            <person name="Sykes S."/>
            <person name="Wortman J."/>
            <person name="Nusbaum C."/>
            <person name="Birren B."/>
        </authorList>
    </citation>
    <scope>NUCLEOTIDE SEQUENCE [LARGE SCALE GENOMIC DNA]</scope>
    <source>
        <strain evidence="3 4">INRA-310</strain>
    </source>
</reference>
<reference evidence="4" key="1">
    <citation type="submission" date="2011-12" db="EMBL/GenBank/DDBJ databases">
        <authorList>
            <consortium name="The Broad Institute Genome Sequencing Platform"/>
            <person name="Russ C."/>
            <person name="Tyler B."/>
            <person name="Panabieres F."/>
            <person name="Shan W."/>
            <person name="Tripathy S."/>
            <person name="Grunwald N."/>
            <person name="Machado M."/>
            <person name="Young S.K."/>
            <person name="Zeng Q."/>
            <person name="Gargeya S."/>
            <person name="Fitzgerald M."/>
            <person name="Haas B."/>
            <person name="Abouelleil A."/>
            <person name="Alvarado L."/>
            <person name="Arachchi H.M."/>
            <person name="Berlin A."/>
            <person name="Chapman S.B."/>
            <person name="Gearin G."/>
            <person name="Goldberg J."/>
            <person name="Griggs A."/>
            <person name="Gujja S."/>
            <person name="Hansen M."/>
            <person name="Heiman D."/>
            <person name="Howarth C."/>
            <person name="Larimer J."/>
            <person name="Lui A."/>
            <person name="MacDonald P.J.P."/>
            <person name="McCowen C."/>
            <person name="Montmayeur A."/>
            <person name="Murphy C."/>
            <person name="Neiman D."/>
            <person name="Pearson M."/>
            <person name="Priest M."/>
            <person name="Roberts A."/>
            <person name="Saif S."/>
            <person name="Shea T."/>
            <person name="Sisk P."/>
            <person name="Stolte C."/>
            <person name="Sykes S."/>
            <person name="Wortman J."/>
            <person name="Nusbaum C."/>
            <person name="Birren B."/>
        </authorList>
    </citation>
    <scope>NUCLEOTIDE SEQUENCE [LARGE SCALE GENOMIC DNA]</scope>
    <source>
        <strain evidence="4">INRA-310</strain>
    </source>
</reference>
<organism evidence="3 4">
    <name type="scientific">Phytophthora nicotianae (strain INRA-310)</name>
    <name type="common">Phytophthora parasitica</name>
    <dbReference type="NCBI Taxonomy" id="761204"/>
    <lineage>
        <taxon>Eukaryota</taxon>
        <taxon>Sar</taxon>
        <taxon>Stramenopiles</taxon>
        <taxon>Oomycota</taxon>
        <taxon>Peronosporomycetes</taxon>
        <taxon>Peronosporales</taxon>
        <taxon>Peronosporaceae</taxon>
        <taxon>Phytophthora</taxon>
    </lineage>
</organism>
<name>W2QCZ1_PHYN3</name>
<dbReference type="AlphaFoldDB" id="W2QCZ1"/>
<dbReference type="Pfam" id="PF13843">
    <property type="entry name" value="DDE_Tnp_1_7"/>
    <property type="match status" value="1"/>
</dbReference>
<dbReference type="RefSeq" id="XP_008904582.1">
    <property type="nucleotide sequence ID" value="XM_008906334.1"/>
</dbReference>
<proteinExistence type="predicted"/>
<evidence type="ECO:0000313" key="4">
    <source>
        <dbReference type="Proteomes" id="UP000018817"/>
    </source>
</evidence>
<feature type="region of interest" description="Disordered" evidence="1">
    <location>
        <begin position="17"/>
        <end position="37"/>
    </location>
</feature>
<dbReference type="GeneID" id="20180437"/>
<dbReference type="Proteomes" id="UP000018817">
    <property type="component" value="Unassembled WGS sequence"/>
</dbReference>
<evidence type="ECO:0000259" key="2">
    <source>
        <dbReference type="Pfam" id="PF13843"/>
    </source>
</evidence>
<evidence type="ECO:0000313" key="3">
    <source>
        <dbReference type="EMBL" id="ETN10145.1"/>
    </source>
</evidence>
<dbReference type="OMA" id="EIGMSIC"/>
<dbReference type="OrthoDB" id="128537at2759"/>
<dbReference type="EMBL" id="KI669583">
    <property type="protein sequence ID" value="ETN10145.1"/>
    <property type="molecule type" value="Genomic_DNA"/>
</dbReference>
<dbReference type="VEuPathDB" id="FungiDB:PPTG_10857"/>
<evidence type="ECO:0000256" key="1">
    <source>
        <dbReference type="SAM" id="MobiDB-lite"/>
    </source>
</evidence>